<dbReference type="GeneID" id="74306540"/>
<reference evidence="3" key="1">
    <citation type="submission" date="2022-04" db="EMBL/GenBank/DDBJ databases">
        <title>Complete genome of Methanoplanus endosymbiosus DSM 3599.</title>
        <authorList>
            <person name="Chen S.-C."/>
            <person name="You Y.-T."/>
            <person name="Zhou Y.-Z."/>
            <person name="Lai M.-C."/>
        </authorList>
    </citation>
    <scope>NUCLEOTIDE SEQUENCE</scope>
    <source>
        <strain evidence="3">DSM 3599</strain>
    </source>
</reference>
<dbReference type="InterPro" id="IPR035965">
    <property type="entry name" value="PAS-like_dom_sf"/>
</dbReference>
<dbReference type="KEGG" id="mend:L6E24_02555"/>
<dbReference type="InterPro" id="IPR052155">
    <property type="entry name" value="Biofilm_reg_signaling"/>
</dbReference>
<dbReference type="Proteomes" id="UP001060368">
    <property type="component" value="Chromosome"/>
</dbReference>
<feature type="domain" description="PAS" evidence="1">
    <location>
        <begin position="138"/>
        <end position="208"/>
    </location>
</feature>
<protein>
    <submittedName>
        <fullName evidence="3">PAS domain-containing protein</fullName>
    </submittedName>
</protein>
<dbReference type="Gene3D" id="3.30.450.20">
    <property type="entry name" value="PAS domain"/>
    <property type="match status" value="2"/>
</dbReference>
<dbReference type="CDD" id="cd00130">
    <property type="entry name" value="PAS"/>
    <property type="match status" value="2"/>
</dbReference>
<dbReference type="PROSITE" id="PS50112">
    <property type="entry name" value="PAS"/>
    <property type="match status" value="2"/>
</dbReference>
<gene>
    <name evidence="3" type="ORF">L6E24_02555</name>
</gene>
<evidence type="ECO:0000313" key="4">
    <source>
        <dbReference type="Proteomes" id="UP001060368"/>
    </source>
</evidence>
<dbReference type="EMBL" id="CP096115">
    <property type="protein sequence ID" value="UUX93027.1"/>
    <property type="molecule type" value="Genomic_DNA"/>
</dbReference>
<dbReference type="InterPro" id="IPR000700">
    <property type="entry name" value="PAS-assoc_C"/>
</dbReference>
<dbReference type="Pfam" id="PF13426">
    <property type="entry name" value="PAS_9"/>
    <property type="match status" value="2"/>
</dbReference>
<evidence type="ECO:0000259" key="2">
    <source>
        <dbReference type="PROSITE" id="PS50113"/>
    </source>
</evidence>
<dbReference type="SUPFAM" id="SSF55785">
    <property type="entry name" value="PYP-like sensor domain (PAS domain)"/>
    <property type="match status" value="2"/>
</dbReference>
<name>A0A9E7THI9_9EURY</name>
<dbReference type="InterPro" id="IPR000014">
    <property type="entry name" value="PAS"/>
</dbReference>
<dbReference type="AlphaFoldDB" id="A0A9E7THI9"/>
<evidence type="ECO:0000313" key="3">
    <source>
        <dbReference type="EMBL" id="UUX93027.1"/>
    </source>
</evidence>
<feature type="domain" description="PAC" evidence="2">
    <location>
        <begin position="211"/>
        <end position="263"/>
    </location>
</feature>
<dbReference type="RefSeq" id="WP_257743167.1">
    <property type="nucleotide sequence ID" value="NZ_CP096115.1"/>
</dbReference>
<dbReference type="NCBIfam" id="TIGR00229">
    <property type="entry name" value="sensory_box"/>
    <property type="match status" value="2"/>
</dbReference>
<accession>A0A9E7THI9</accession>
<feature type="domain" description="PAS" evidence="1">
    <location>
        <begin position="14"/>
        <end position="56"/>
    </location>
</feature>
<sequence>MSDNEKSNGLAGFNSETLKEIISVFPDGLIIISTSGRIIYHNENAEKIFGYNSEEFSELNAVNLINDGSRSEQSGESEFIRDITENPGKITNIKLKGTNKENKQLFLNINASCIRIGGETRIIFAVKDFTDRKKYKAEHEYLSQIINHSNDAIIVISQDYSVISWNKGAERMYGFKEDEMTGKNVSVIVPPDRMKFFEKELNKVFSGETMDIIEVVRVTKSGQKLNVLISNYPIYDEYGNIKGASVIATDITLEKRMFDTMIKYISEAVMRLRNPSELVRINLINLVELLKKDNLSKEDLLIHLQVQIKNTEQITHNLRELTQTIIGSYDEIPAEYKEYFDN</sequence>
<dbReference type="SMART" id="SM00091">
    <property type="entry name" value="PAS"/>
    <property type="match status" value="2"/>
</dbReference>
<dbReference type="PANTHER" id="PTHR44757">
    <property type="entry name" value="DIGUANYLATE CYCLASE DGCP"/>
    <property type="match status" value="1"/>
</dbReference>
<keyword evidence="4" id="KW-1185">Reference proteome</keyword>
<proteinExistence type="predicted"/>
<organism evidence="3 4">
    <name type="scientific">Methanoplanus endosymbiosus</name>
    <dbReference type="NCBI Taxonomy" id="33865"/>
    <lineage>
        <taxon>Archaea</taxon>
        <taxon>Methanobacteriati</taxon>
        <taxon>Methanobacteriota</taxon>
        <taxon>Stenosarchaea group</taxon>
        <taxon>Methanomicrobia</taxon>
        <taxon>Methanomicrobiales</taxon>
        <taxon>Methanomicrobiaceae</taxon>
        <taxon>Methanoplanus</taxon>
    </lineage>
</organism>
<dbReference type="PROSITE" id="PS50113">
    <property type="entry name" value="PAC"/>
    <property type="match status" value="1"/>
</dbReference>
<dbReference type="PANTHER" id="PTHR44757:SF2">
    <property type="entry name" value="BIOFILM ARCHITECTURE MAINTENANCE PROTEIN MBAA"/>
    <property type="match status" value="1"/>
</dbReference>
<evidence type="ECO:0000259" key="1">
    <source>
        <dbReference type="PROSITE" id="PS50112"/>
    </source>
</evidence>